<sequence length="346" mass="38880">MTLVSECSIQGRRPGFEDAHVFGAVNASGTVISYAAVLDGHGGSNCSRSIARVFETLVAKIKLPNRRKVYPESVASVLRNHFKAFNEQLAKNGHFVTQGTTMCACFAIGETIYFVNLGDSIATWKMVNGESWYKLIDRWLDAAMFDKALKDGINQQDQWIRYRVAPRGEKVYKSTKVHSPQRDLLRIKEMGGFVTYGRLNGNLAVSRSLGDNWSDAVGKDPEVFWVPRRSFDIPYVLLMCDGMFEPYTFWRDFPIEPEAASAAIFQEFEEQLHLSDAATTMARKAFNQNSHDNISLMVLRLWPVSPSRQPKNVFSVQDLDKLPIKDLPSRMTDDKGNTIEGPGPSP</sequence>
<organism evidence="4">
    <name type="scientific">Amorphochlora amoebiformis</name>
    <dbReference type="NCBI Taxonomy" id="1561963"/>
    <lineage>
        <taxon>Eukaryota</taxon>
        <taxon>Sar</taxon>
        <taxon>Rhizaria</taxon>
        <taxon>Cercozoa</taxon>
        <taxon>Chlorarachniophyceae</taxon>
        <taxon>Amorphochlora</taxon>
    </lineage>
</organism>
<dbReference type="CDD" id="cd00143">
    <property type="entry name" value="PP2Cc"/>
    <property type="match status" value="1"/>
</dbReference>
<reference evidence="4" key="1">
    <citation type="submission" date="2021-01" db="EMBL/GenBank/DDBJ databases">
        <authorList>
            <person name="Corre E."/>
            <person name="Pelletier E."/>
            <person name="Niang G."/>
            <person name="Scheremetjew M."/>
            <person name="Finn R."/>
            <person name="Kale V."/>
            <person name="Holt S."/>
            <person name="Cochrane G."/>
            <person name="Meng A."/>
            <person name="Brown T."/>
            <person name="Cohen L."/>
        </authorList>
    </citation>
    <scope>NUCLEOTIDE SEQUENCE</scope>
    <source>
        <strain evidence="4">CCMP2058</strain>
    </source>
</reference>
<dbReference type="EMBL" id="HBEM01017442">
    <property type="protein sequence ID" value="CAD8452997.1"/>
    <property type="molecule type" value="Transcribed_RNA"/>
</dbReference>
<dbReference type="Gene3D" id="3.60.40.10">
    <property type="entry name" value="PPM-type phosphatase domain"/>
    <property type="match status" value="1"/>
</dbReference>
<dbReference type="Pfam" id="PF00481">
    <property type="entry name" value="PP2C"/>
    <property type="match status" value="2"/>
</dbReference>
<accession>A0A6T6VUJ0</accession>
<dbReference type="EMBL" id="HBEM01017443">
    <property type="protein sequence ID" value="CAD8452998.1"/>
    <property type="molecule type" value="Transcribed_RNA"/>
</dbReference>
<dbReference type="InterPro" id="IPR015655">
    <property type="entry name" value="PP2C"/>
</dbReference>
<evidence type="ECO:0000259" key="2">
    <source>
        <dbReference type="PROSITE" id="PS51746"/>
    </source>
</evidence>
<dbReference type="PANTHER" id="PTHR47992">
    <property type="entry name" value="PROTEIN PHOSPHATASE"/>
    <property type="match status" value="1"/>
</dbReference>
<feature type="domain" description="PPM-type phosphatase" evidence="2">
    <location>
        <begin position="3"/>
        <end position="301"/>
    </location>
</feature>
<name>A0A6T6VUJ0_9EUKA</name>
<dbReference type="InterPro" id="IPR001932">
    <property type="entry name" value="PPM-type_phosphatase-like_dom"/>
</dbReference>
<evidence type="ECO:0000313" key="3">
    <source>
        <dbReference type="EMBL" id="CAD8452997.1"/>
    </source>
</evidence>
<dbReference type="PROSITE" id="PS51746">
    <property type="entry name" value="PPM_2"/>
    <property type="match status" value="1"/>
</dbReference>
<protein>
    <recommendedName>
        <fullName evidence="2">PPM-type phosphatase domain-containing protein</fullName>
    </recommendedName>
</protein>
<dbReference type="InterPro" id="IPR036457">
    <property type="entry name" value="PPM-type-like_dom_sf"/>
</dbReference>
<gene>
    <name evidence="3" type="ORF">LAMO00422_LOCUS11937</name>
    <name evidence="4" type="ORF">LAMO00422_LOCUS11938</name>
</gene>
<evidence type="ECO:0000313" key="4">
    <source>
        <dbReference type="EMBL" id="CAD8452998.1"/>
    </source>
</evidence>
<feature type="region of interest" description="Disordered" evidence="1">
    <location>
        <begin position="325"/>
        <end position="346"/>
    </location>
</feature>
<dbReference type="SUPFAM" id="SSF81606">
    <property type="entry name" value="PP2C-like"/>
    <property type="match status" value="1"/>
</dbReference>
<dbReference type="SMART" id="SM00332">
    <property type="entry name" value="PP2Cc"/>
    <property type="match status" value="1"/>
</dbReference>
<evidence type="ECO:0000256" key="1">
    <source>
        <dbReference type="SAM" id="MobiDB-lite"/>
    </source>
</evidence>
<dbReference type="GO" id="GO:0004722">
    <property type="term" value="F:protein serine/threonine phosphatase activity"/>
    <property type="evidence" value="ECO:0007669"/>
    <property type="project" value="InterPro"/>
</dbReference>
<feature type="compositionally biased region" description="Basic and acidic residues" evidence="1">
    <location>
        <begin position="325"/>
        <end position="337"/>
    </location>
</feature>
<proteinExistence type="predicted"/>
<dbReference type="AlphaFoldDB" id="A0A6T6VUJ0"/>